<dbReference type="Gene3D" id="2.60.40.2030">
    <property type="match status" value="1"/>
</dbReference>
<dbReference type="InterPro" id="IPR055354">
    <property type="entry name" value="DUF7507"/>
</dbReference>
<dbReference type="InterPro" id="IPR051172">
    <property type="entry name" value="Chlamydia_OmcB"/>
</dbReference>
<feature type="region of interest" description="Disordered" evidence="1">
    <location>
        <begin position="378"/>
        <end position="426"/>
    </location>
</feature>
<dbReference type="InterPro" id="IPR038081">
    <property type="entry name" value="CalX-like_sf"/>
</dbReference>
<dbReference type="Pfam" id="PF24346">
    <property type="entry name" value="DUF7507"/>
    <property type="match status" value="2"/>
</dbReference>
<evidence type="ECO:0000313" key="3">
    <source>
        <dbReference type="EMBL" id="MFD2258303.1"/>
    </source>
</evidence>
<comment type="caution">
    <text evidence="3">The sequence shown here is derived from an EMBL/GenBank/DDBJ whole genome shotgun (WGS) entry which is preliminary data.</text>
</comment>
<keyword evidence="4" id="KW-1185">Reference proteome</keyword>
<evidence type="ECO:0000313" key="4">
    <source>
        <dbReference type="Proteomes" id="UP001597373"/>
    </source>
</evidence>
<evidence type="ECO:0000259" key="2">
    <source>
        <dbReference type="Pfam" id="PF24346"/>
    </source>
</evidence>
<dbReference type="RefSeq" id="WP_345098358.1">
    <property type="nucleotide sequence ID" value="NZ_BAABGS010000015.1"/>
</dbReference>
<dbReference type="EMBL" id="JBHUIR010000004">
    <property type="protein sequence ID" value="MFD2258303.1"/>
    <property type="molecule type" value="Genomic_DNA"/>
</dbReference>
<reference evidence="4" key="1">
    <citation type="journal article" date="2019" name="Int. J. Syst. Evol. Microbiol.">
        <title>The Global Catalogue of Microorganisms (GCM) 10K type strain sequencing project: providing services to taxonomists for standard genome sequencing and annotation.</title>
        <authorList>
            <consortium name="The Broad Institute Genomics Platform"/>
            <consortium name="The Broad Institute Genome Sequencing Center for Infectious Disease"/>
            <person name="Wu L."/>
            <person name="Ma J."/>
        </authorList>
    </citation>
    <scope>NUCLEOTIDE SEQUENCE [LARGE SCALE GENOMIC DNA]</scope>
    <source>
        <strain evidence="4">KCTC 23707</strain>
    </source>
</reference>
<organism evidence="3 4">
    <name type="scientific">Chelativorans composti</name>
    <dbReference type="NCBI Taxonomy" id="768533"/>
    <lineage>
        <taxon>Bacteria</taxon>
        <taxon>Pseudomonadati</taxon>
        <taxon>Pseudomonadota</taxon>
        <taxon>Alphaproteobacteria</taxon>
        <taxon>Hyphomicrobiales</taxon>
        <taxon>Phyllobacteriaceae</taxon>
        <taxon>Chelativorans</taxon>
    </lineage>
</organism>
<accession>A0ABW5DCR7</accession>
<name>A0ABW5DCR7_9HYPH</name>
<dbReference type="Gene3D" id="2.60.40.10">
    <property type="entry name" value="Immunoglobulins"/>
    <property type="match status" value="1"/>
</dbReference>
<gene>
    <name evidence="3" type="ORF">ACFSMZ_00785</name>
</gene>
<dbReference type="SUPFAM" id="SSF141072">
    <property type="entry name" value="CalX-like"/>
    <property type="match status" value="1"/>
</dbReference>
<protein>
    <submittedName>
        <fullName evidence="3">DUF11 domain-containing protein</fullName>
    </submittedName>
</protein>
<feature type="domain" description="DUF7507" evidence="2">
    <location>
        <begin position="292"/>
        <end position="379"/>
    </location>
</feature>
<sequence length="858" mass="91265">MFKNGFGGVTAADGVQWAELNAYSAARLYQTVCLMEGDVVEWYLYHKARGSSAPEEMKFNIGESPTGVGSTTIVQGQTNNAGVGTVVDCHGECSVTTENGWARYSGRFSWDQPTGLQTIGFEAVSGANMGNFLDNIAVFGVTPIVELDSSEAKGFEGEHTAANFPIGVRVSGNIPEDEPLVVEVAIVPVTADASDVSPGESVFIEIPPGDYAGESFPIPLDVLTDDLPEDEEQFRLEIVDKPGKGGYRIGSVNACGEAGLSAATYTILDSHLSFEKTGTFVDLVGGFGPDGTPIKNAGDRMDYVFTVVNTGSIDLADIVVSDTVIGTPTLDPTQSDIGTDGRLPPKGKAVFLASYTLTQEDIDRGEITNLATVTAIRPDYPDRPPLTATSSHTEPLPHVSSISIQKTGSFDPETDDGDGLPDPGERLRFDIAVSNDGNTTVFDVRPNDTGPSFDGMPGSGVMGAFSPESADILPGTTQIFTAYYTLSSEDILVASGITDGVTNEASVTGRTPTGETLTVETPGPVPMTMPGFAVEKKAGVTQTHRGGGGGGGTVPYTITLKPLGLVQTTRIRLADIIPAGFVYIPNTATIDGVPTEPSVQGRRHTWEIDVEPEKNVEIGMVLGASAATGFGVFRNIAQAERTDIDLVYRQKGVADVEIIPEPLFDCGDIIGKVFNDTNRNGYQDPDEDGVPGVRVVGVDGLLVTTDEHGRFNVACASLPNRRLGSNHVLKLDPRSLPTGYRIISENPRVVRLTAGKASEVNFAVSIARVVRLDIGAPAFSSGAATLSPEWEERILALIQTLEAEPSVLRIVYSDQTGDRTLANQRLKYLRGLIAQHWKERSNRYRLEIESLIQVGGGT</sequence>
<dbReference type="Proteomes" id="UP001597373">
    <property type="component" value="Unassembled WGS sequence"/>
</dbReference>
<dbReference type="InterPro" id="IPR013783">
    <property type="entry name" value="Ig-like_fold"/>
</dbReference>
<dbReference type="SUPFAM" id="SSF117074">
    <property type="entry name" value="Hypothetical protein PA1324"/>
    <property type="match status" value="1"/>
</dbReference>
<feature type="domain" description="DUF7507" evidence="2">
    <location>
        <begin position="401"/>
        <end position="518"/>
    </location>
</feature>
<proteinExistence type="predicted"/>
<dbReference type="NCBIfam" id="TIGR01451">
    <property type="entry name" value="B_ant_repeat"/>
    <property type="match status" value="1"/>
</dbReference>
<dbReference type="InterPro" id="IPR047589">
    <property type="entry name" value="DUF11_rpt"/>
</dbReference>
<dbReference type="PANTHER" id="PTHR34819">
    <property type="entry name" value="LARGE CYSTEINE-RICH PERIPLASMIC PROTEIN OMCB"/>
    <property type="match status" value="1"/>
</dbReference>
<evidence type="ECO:0000256" key="1">
    <source>
        <dbReference type="SAM" id="MobiDB-lite"/>
    </source>
</evidence>